<accession>A0A6B2LK95</accession>
<organism evidence="2">
    <name type="scientific">Arcella intermedia</name>
    <dbReference type="NCBI Taxonomy" id="1963864"/>
    <lineage>
        <taxon>Eukaryota</taxon>
        <taxon>Amoebozoa</taxon>
        <taxon>Tubulinea</taxon>
        <taxon>Elardia</taxon>
        <taxon>Arcellinida</taxon>
        <taxon>Sphaerothecina</taxon>
        <taxon>Arcellidae</taxon>
        <taxon>Arcella</taxon>
    </lineage>
</organism>
<name>A0A6B2LK95_9EUKA</name>
<feature type="domain" description="Methyltransferase" evidence="1">
    <location>
        <begin position="44"/>
        <end position="132"/>
    </location>
</feature>
<dbReference type="InterPro" id="IPR029063">
    <property type="entry name" value="SAM-dependent_MTases_sf"/>
</dbReference>
<dbReference type="InterPro" id="IPR041698">
    <property type="entry name" value="Methyltransf_25"/>
</dbReference>
<sequence length="177" mass="20000">MGVEGYYEKHGAEYVNPREEEVRKALAACLTLWTKEQGLVFGSVLDLACGSGEATLVVERWAKARNLSVVVNATDPFTYDAFEARVGRKALRFGFEDIEAGELEKHSFDLIVSSFAMHLVEEDRLFSTCQQMALNSKFLIVVSPHKRPFITAAMGWILKHENIVGRIKSRLYSSIYY</sequence>
<dbReference type="Pfam" id="PF13649">
    <property type="entry name" value="Methyltransf_25"/>
    <property type="match status" value="1"/>
</dbReference>
<proteinExistence type="predicted"/>
<evidence type="ECO:0000259" key="1">
    <source>
        <dbReference type="Pfam" id="PF13649"/>
    </source>
</evidence>
<protein>
    <recommendedName>
        <fullName evidence="1">Methyltransferase domain-containing protein</fullName>
    </recommendedName>
</protein>
<dbReference type="SUPFAM" id="SSF53335">
    <property type="entry name" value="S-adenosyl-L-methionine-dependent methyltransferases"/>
    <property type="match status" value="1"/>
</dbReference>
<dbReference type="EMBL" id="GIBP01008537">
    <property type="protein sequence ID" value="NDV37506.1"/>
    <property type="molecule type" value="Transcribed_RNA"/>
</dbReference>
<reference evidence="2" key="1">
    <citation type="journal article" date="2020" name="J. Eukaryot. Microbiol.">
        <title>De novo Sequencing, Assembly and Annotation of the Transcriptome for the Free-Living Testate Amoeba Arcella intermedia.</title>
        <authorList>
            <person name="Ribeiro G.M."/>
            <person name="Porfirio-Sousa A.L."/>
            <person name="Maurer-Alcala X.X."/>
            <person name="Katz L.A."/>
            <person name="Lahr D.J.G."/>
        </authorList>
    </citation>
    <scope>NUCLEOTIDE SEQUENCE</scope>
</reference>
<evidence type="ECO:0000313" key="2">
    <source>
        <dbReference type="EMBL" id="NDV37506.1"/>
    </source>
</evidence>
<dbReference type="AlphaFoldDB" id="A0A6B2LK95"/>
<dbReference type="CDD" id="cd02440">
    <property type="entry name" value="AdoMet_MTases"/>
    <property type="match status" value="1"/>
</dbReference>
<dbReference type="Gene3D" id="3.40.50.150">
    <property type="entry name" value="Vaccinia Virus protein VP39"/>
    <property type="match status" value="1"/>
</dbReference>